<sequence>MGGTEATRDVANSDLLQKLQTLPSAFASFPQETSEIAVIALPFLEAFKGHWNSILMLFAQNKVGFE</sequence>
<gene>
    <name evidence="1" type="ORF">MUK42_07647</name>
</gene>
<reference evidence="1" key="1">
    <citation type="submission" date="2022-05" db="EMBL/GenBank/DDBJ databases">
        <title>The Musa troglodytarum L. genome provides insights into the mechanism of non-climacteric behaviour and enrichment of carotenoids.</title>
        <authorList>
            <person name="Wang J."/>
        </authorList>
    </citation>
    <scope>NUCLEOTIDE SEQUENCE</scope>
    <source>
        <tissue evidence="1">Leaf</tissue>
    </source>
</reference>
<accession>A0A9E7GD63</accession>
<keyword evidence="2" id="KW-1185">Reference proteome</keyword>
<protein>
    <submittedName>
        <fullName evidence="1">Uncharacterized protein</fullName>
    </submittedName>
</protein>
<dbReference type="Proteomes" id="UP001055439">
    <property type="component" value="Chromosome 6"/>
</dbReference>
<dbReference type="EMBL" id="CP097508">
    <property type="protein sequence ID" value="URE12255.1"/>
    <property type="molecule type" value="Genomic_DNA"/>
</dbReference>
<evidence type="ECO:0000313" key="1">
    <source>
        <dbReference type="EMBL" id="URE12255.1"/>
    </source>
</evidence>
<organism evidence="1 2">
    <name type="scientific">Musa troglodytarum</name>
    <name type="common">fe'i banana</name>
    <dbReference type="NCBI Taxonomy" id="320322"/>
    <lineage>
        <taxon>Eukaryota</taxon>
        <taxon>Viridiplantae</taxon>
        <taxon>Streptophyta</taxon>
        <taxon>Embryophyta</taxon>
        <taxon>Tracheophyta</taxon>
        <taxon>Spermatophyta</taxon>
        <taxon>Magnoliopsida</taxon>
        <taxon>Liliopsida</taxon>
        <taxon>Zingiberales</taxon>
        <taxon>Musaceae</taxon>
        <taxon>Musa</taxon>
    </lineage>
</organism>
<dbReference type="AlphaFoldDB" id="A0A9E7GD63"/>
<name>A0A9E7GD63_9LILI</name>
<proteinExistence type="predicted"/>
<evidence type="ECO:0000313" key="2">
    <source>
        <dbReference type="Proteomes" id="UP001055439"/>
    </source>
</evidence>